<name>A0A7C1NBY6_UNCW3</name>
<comment type="caution">
    <text evidence="1">The sequence shown here is derived from an EMBL/GenBank/DDBJ whole genome shotgun (WGS) entry which is preliminary data.</text>
</comment>
<evidence type="ECO:0000313" key="1">
    <source>
        <dbReference type="EMBL" id="HEA87472.1"/>
    </source>
</evidence>
<dbReference type="Gene3D" id="1.25.40.10">
    <property type="entry name" value="Tetratricopeptide repeat domain"/>
    <property type="match status" value="1"/>
</dbReference>
<reference evidence="1" key="1">
    <citation type="journal article" date="2020" name="mSystems">
        <title>Genome- and Community-Level Interaction Insights into Carbon Utilization and Element Cycling Functions of Hydrothermarchaeota in Hydrothermal Sediment.</title>
        <authorList>
            <person name="Zhou Z."/>
            <person name="Liu Y."/>
            <person name="Xu W."/>
            <person name="Pan J."/>
            <person name="Luo Z.H."/>
            <person name="Li M."/>
        </authorList>
    </citation>
    <scope>NUCLEOTIDE SEQUENCE [LARGE SCALE GENOMIC DNA]</scope>
    <source>
        <strain evidence="1">SpSt-265</strain>
        <strain evidence="2">SpSt-465</strain>
    </source>
</reference>
<protein>
    <submittedName>
        <fullName evidence="1">Tetratricopeptide repeat protein</fullName>
    </submittedName>
</protein>
<dbReference type="AlphaFoldDB" id="A0A7C1NBY6"/>
<dbReference type="EMBL" id="DSTU01000001">
    <property type="protein sequence ID" value="HFJ53225.1"/>
    <property type="molecule type" value="Genomic_DNA"/>
</dbReference>
<evidence type="ECO:0000313" key="2">
    <source>
        <dbReference type="EMBL" id="HFJ53225.1"/>
    </source>
</evidence>
<dbReference type="InterPro" id="IPR011990">
    <property type="entry name" value="TPR-like_helical_dom_sf"/>
</dbReference>
<dbReference type="EMBL" id="DSLG01000007">
    <property type="protein sequence ID" value="HEA87472.1"/>
    <property type="molecule type" value="Genomic_DNA"/>
</dbReference>
<dbReference type="SUPFAM" id="SSF48452">
    <property type="entry name" value="TPR-like"/>
    <property type="match status" value="1"/>
</dbReference>
<proteinExistence type="predicted"/>
<accession>A0A7C1NBY6</accession>
<organism evidence="1">
    <name type="scientific">candidate division WOR-3 bacterium</name>
    <dbReference type="NCBI Taxonomy" id="2052148"/>
    <lineage>
        <taxon>Bacteria</taxon>
        <taxon>Bacteria division WOR-3</taxon>
    </lineage>
</organism>
<dbReference type="Pfam" id="PF14559">
    <property type="entry name" value="TPR_19"/>
    <property type="match status" value="1"/>
</dbReference>
<gene>
    <name evidence="1" type="ORF">ENP94_05615</name>
    <name evidence="2" type="ORF">ENS16_00840</name>
</gene>
<sequence>MHCLLILSLLTTVSTIDTICNRAAYLLFNRHLNPHYLDSAYHLLAHARQLDPRHEQTLYLWSRIHTQLGEMEQDRERKVRLFERARAIAETLQQVNPDNPDGHMWWAVAQGRIGETRGVLNSLFMVPALKKAFHRVLELDPKYPTVYDALGVLYYELPPFAGGDLKQAERYLIKGLQLDPNYTVIRLDLARVYLKQGRRDAAREQLRLLLRTSKPTYPADFYLEDKPEAERLLRQLATGN</sequence>